<name>A0A0G1DS02_9BACT</name>
<comment type="caution">
    <text evidence="2">The sequence shown here is derived from an EMBL/GenBank/DDBJ whole genome shotgun (WGS) entry which is preliminary data.</text>
</comment>
<dbReference type="InterPro" id="IPR007466">
    <property type="entry name" value="Peptidyl-Arg-deiminase_porph"/>
</dbReference>
<dbReference type="EMBL" id="LCFS01000011">
    <property type="protein sequence ID" value="KKT00348.1"/>
    <property type="molecule type" value="Genomic_DNA"/>
</dbReference>
<evidence type="ECO:0000313" key="3">
    <source>
        <dbReference type="Proteomes" id="UP000034646"/>
    </source>
</evidence>
<dbReference type="GO" id="GO:0004668">
    <property type="term" value="F:protein-arginine deiminase activity"/>
    <property type="evidence" value="ECO:0007669"/>
    <property type="project" value="InterPro"/>
</dbReference>
<evidence type="ECO:0000313" key="2">
    <source>
        <dbReference type="EMBL" id="KKT00348.1"/>
    </source>
</evidence>
<evidence type="ECO:0000256" key="1">
    <source>
        <dbReference type="ARBA" id="ARBA00022801"/>
    </source>
</evidence>
<dbReference type="Pfam" id="PF04371">
    <property type="entry name" value="PAD_porph"/>
    <property type="match status" value="1"/>
</dbReference>
<keyword evidence="1 2" id="KW-0378">Hydrolase</keyword>
<organism evidence="2 3">
    <name type="scientific">Candidatus Nomurabacteria bacterium GW2011_GWA2_43_15</name>
    <dbReference type="NCBI Taxonomy" id="1618738"/>
    <lineage>
        <taxon>Bacteria</taxon>
        <taxon>Candidatus Nomuraibacteriota</taxon>
    </lineage>
</organism>
<dbReference type="GO" id="GO:0009446">
    <property type="term" value="P:putrescine biosynthetic process"/>
    <property type="evidence" value="ECO:0007669"/>
    <property type="project" value="InterPro"/>
</dbReference>
<dbReference type="PATRIC" id="fig|1618738.3.peg.539"/>
<dbReference type="PANTHER" id="PTHR31377:SF0">
    <property type="entry name" value="AGMATINE DEIMINASE-RELATED"/>
    <property type="match status" value="1"/>
</dbReference>
<accession>A0A0G1DS02</accession>
<dbReference type="STRING" id="1618738.UV76_C0011G0020"/>
<reference evidence="2 3" key="1">
    <citation type="journal article" date="2015" name="Nature">
        <title>rRNA introns, odd ribosomes, and small enigmatic genomes across a large radiation of phyla.</title>
        <authorList>
            <person name="Brown C.T."/>
            <person name="Hug L.A."/>
            <person name="Thomas B.C."/>
            <person name="Sharon I."/>
            <person name="Castelle C.J."/>
            <person name="Singh A."/>
            <person name="Wilkins M.J."/>
            <person name="Williams K.H."/>
            <person name="Banfield J.F."/>
        </authorList>
    </citation>
    <scope>NUCLEOTIDE SEQUENCE [LARGE SCALE GENOMIC DNA]</scope>
</reference>
<sequence>MGYKLAKENIFIMSAEWEKHSATWLAWPNDDDYFGNRIKNVEKIYLKMVSLLHKDEVVKLVVLNQRMQNRVSNLLKENNIDLSKVIFFQSEYMDVWIRDYGPTFVKNKNEIAWIKWNYGGYNNKFPELYKDNEVFLNLKEKVGFKMWQGEIDLEGGAIDSNGLGTLLTTEECLLENRNMGKSKKETGLILNELIGAKNIIWLKKGLVNDHTDGHIDDIARFVSPSKILCAHEDDVTDENYERLKENFKILESTVDQDGKKFEIIKLPMPHMYYDDGEKHNGKKAPVSYANFYIGNKTVLVSLFNDKNDEKAMSIIKSCFPDRNIVGIDCRDLIYGGGALHCITQQEPAI</sequence>
<dbReference type="Gene3D" id="3.75.10.10">
    <property type="entry name" value="L-arginine/glycine Amidinotransferase, Chain A"/>
    <property type="match status" value="1"/>
</dbReference>
<dbReference type="PANTHER" id="PTHR31377">
    <property type="entry name" value="AGMATINE DEIMINASE-RELATED"/>
    <property type="match status" value="1"/>
</dbReference>
<gene>
    <name evidence="2" type="ORF">UV76_C0011G0020</name>
</gene>
<dbReference type="Proteomes" id="UP000034646">
    <property type="component" value="Unassembled WGS sequence"/>
</dbReference>
<dbReference type="AlphaFoldDB" id="A0A0G1DS02"/>
<proteinExistence type="predicted"/>
<dbReference type="SUPFAM" id="SSF55909">
    <property type="entry name" value="Pentein"/>
    <property type="match status" value="1"/>
</dbReference>
<dbReference type="GO" id="GO:0047632">
    <property type="term" value="F:agmatine deiminase activity"/>
    <property type="evidence" value="ECO:0007669"/>
    <property type="project" value="TreeGrafter"/>
</dbReference>
<protein>
    <submittedName>
        <fullName evidence="2">Porphyromonas-type peptidyl-arginine deiminase/hydrolase fusion protein</fullName>
    </submittedName>
</protein>